<organism evidence="1">
    <name type="scientific">Anguilla anguilla</name>
    <name type="common">European freshwater eel</name>
    <name type="synonym">Muraena anguilla</name>
    <dbReference type="NCBI Taxonomy" id="7936"/>
    <lineage>
        <taxon>Eukaryota</taxon>
        <taxon>Metazoa</taxon>
        <taxon>Chordata</taxon>
        <taxon>Craniata</taxon>
        <taxon>Vertebrata</taxon>
        <taxon>Euteleostomi</taxon>
        <taxon>Actinopterygii</taxon>
        <taxon>Neopterygii</taxon>
        <taxon>Teleostei</taxon>
        <taxon>Anguilliformes</taxon>
        <taxon>Anguillidae</taxon>
        <taxon>Anguilla</taxon>
    </lineage>
</organism>
<name>A0A0E9P5J0_ANGAN</name>
<proteinExistence type="predicted"/>
<reference evidence="1" key="2">
    <citation type="journal article" date="2015" name="Fish Shellfish Immunol.">
        <title>Early steps in the European eel (Anguilla anguilla)-Vibrio vulnificus interaction in the gills: Role of the RtxA13 toxin.</title>
        <authorList>
            <person name="Callol A."/>
            <person name="Pajuelo D."/>
            <person name="Ebbesson L."/>
            <person name="Teles M."/>
            <person name="MacKenzie S."/>
            <person name="Amaro C."/>
        </authorList>
    </citation>
    <scope>NUCLEOTIDE SEQUENCE</scope>
</reference>
<dbReference type="AlphaFoldDB" id="A0A0E9P5J0"/>
<sequence>MEGWWNATGRFEIPGRAYCLTLISAC</sequence>
<reference evidence="1" key="1">
    <citation type="submission" date="2014-11" db="EMBL/GenBank/DDBJ databases">
        <authorList>
            <person name="Amaro Gonzalez C."/>
        </authorList>
    </citation>
    <scope>NUCLEOTIDE SEQUENCE</scope>
</reference>
<evidence type="ECO:0000313" key="1">
    <source>
        <dbReference type="EMBL" id="JAG99531.1"/>
    </source>
</evidence>
<accession>A0A0E9P5J0</accession>
<protein>
    <submittedName>
        <fullName evidence="1">Uncharacterized protein</fullName>
    </submittedName>
</protein>
<dbReference type="EMBL" id="GBXM01109045">
    <property type="protein sequence ID" value="JAG99531.1"/>
    <property type="molecule type" value="Transcribed_RNA"/>
</dbReference>